<keyword evidence="2" id="KW-1185">Reference proteome</keyword>
<keyword evidence="1" id="KW-0472">Membrane</keyword>
<dbReference type="Proteomes" id="UP000694915">
    <property type="component" value="Linkage group LG2"/>
</dbReference>
<evidence type="ECO:0000313" key="3">
    <source>
        <dbReference type="RefSeq" id="XP_005360489.1"/>
    </source>
</evidence>
<keyword evidence="1" id="KW-1133">Transmembrane helix</keyword>
<gene>
    <name evidence="3" type="primary">Tsbp1</name>
</gene>
<evidence type="ECO:0000313" key="2">
    <source>
        <dbReference type="Proteomes" id="UP000694915"/>
    </source>
</evidence>
<dbReference type="GeneID" id="101996534"/>
<accession>A0ABM0L7J2</accession>
<feature type="transmembrane region" description="Helical" evidence="1">
    <location>
        <begin position="6"/>
        <end position="25"/>
    </location>
</feature>
<reference evidence="3" key="1">
    <citation type="submission" date="2025-08" db="UniProtKB">
        <authorList>
            <consortium name="RefSeq"/>
        </authorList>
    </citation>
    <scope>IDENTIFICATION</scope>
</reference>
<name>A0ABM0L7J2_MICOH</name>
<protein>
    <submittedName>
        <fullName evidence="3">Uncharacterized protein C6orf10 homolog</fullName>
    </submittedName>
</protein>
<evidence type="ECO:0000256" key="1">
    <source>
        <dbReference type="SAM" id="Phobius"/>
    </source>
</evidence>
<sequence length="117" mass="12705">METEEVILVAILTLLGLLFLVILIVRWTRCRKNVTQISRVNSEQCAGLLDNEDGIASARRNKGVPKGCLTPSATSLGRPPINPVGVQSTSSMGECSLAGFQFCHAVLCKPYCLYTCF</sequence>
<organism evidence="2 3">
    <name type="scientific">Microtus ochrogaster</name>
    <name type="common">Prairie vole</name>
    <dbReference type="NCBI Taxonomy" id="79684"/>
    <lineage>
        <taxon>Eukaryota</taxon>
        <taxon>Metazoa</taxon>
        <taxon>Chordata</taxon>
        <taxon>Craniata</taxon>
        <taxon>Vertebrata</taxon>
        <taxon>Euteleostomi</taxon>
        <taxon>Mammalia</taxon>
        <taxon>Eutheria</taxon>
        <taxon>Euarchontoglires</taxon>
        <taxon>Glires</taxon>
        <taxon>Rodentia</taxon>
        <taxon>Myomorpha</taxon>
        <taxon>Muroidea</taxon>
        <taxon>Cricetidae</taxon>
        <taxon>Arvicolinae</taxon>
        <taxon>Microtus</taxon>
    </lineage>
</organism>
<dbReference type="RefSeq" id="XP_005360489.1">
    <property type="nucleotide sequence ID" value="XM_005360432.2"/>
</dbReference>
<keyword evidence="1" id="KW-0812">Transmembrane</keyword>
<proteinExistence type="predicted"/>